<comment type="caution">
    <text evidence="1">The sequence shown here is derived from an EMBL/GenBank/DDBJ whole genome shotgun (WGS) entry which is preliminary data.</text>
</comment>
<evidence type="ECO:0000313" key="1">
    <source>
        <dbReference type="EMBL" id="KAJ0226882.1"/>
    </source>
</evidence>
<protein>
    <submittedName>
        <fullName evidence="1">Uncharacterized protein</fullName>
    </submittedName>
</protein>
<proteinExistence type="predicted"/>
<accession>A0A9R1WHM0</accession>
<dbReference type="Proteomes" id="UP000235145">
    <property type="component" value="Unassembled WGS sequence"/>
</dbReference>
<dbReference type="AlphaFoldDB" id="A0A9R1WHM0"/>
<evidence type="ECO:0000313" key="2">
    <source>
        <dbReference type="Proteomes" id="UP000235145"/>
    </source>
</evidence>
<organism evidence="1 2">
    <name type="scientific">Lactuca sativa</name>
    <name type="common">Garden lettuce</name>
    <dbReference type="NCBI Taxonomy" id="4236"/>
    <lineage>
        <taxon>Eukaryota</taxon>
        <taxon>Viridiplantae</taxon>
        <taxon>Streptophyta</taxon>
        <taxon>Embryophyta</taxon>
        <taxon>Tracheophyta</taxon>
        <taxon>Spermatophyta</taxon>
        <taxon>Magnoliopsida</taxon>
        <taxon>eudicotyledons</taxon>
        <taxon>Gunneridae</taxon>
        <taxon>Pentapetalae</taxon>
        <taxon>asterids</taxon>
        <taxon>campanulids</taxon>
        <taxon>Asterales</taxon>
        <taxon>Asteraceae</taxon>
        <taxon>Cichorioideae</taxon>
        <taxon>Cichorieae</taxon>
        <taxon>Lactucinae</taxon>
        <taxon>Lactuca</taxon>
    </lineage>
</organism>
<keyword evidence="2" id="KW-1185">Reference proteome</keyword>
<dbReference type="EMBL" id="NBSK02000001">
    <property type="protein sequence ID" value="KAJ0226882.1"/>
    <property type="molecule type" value="Genomic_DNA"/>
</dbReference>
<name>A0A9R1WHM0_LACSA</name>
<gene>
    <name evidence="1" type="ORF">LSAT_V11C100009120</name>
</gene>
<sequence>MSNVRLGLSLGPSYEKGKKFHECCPIRPKFINDSFLKLSNDENKMLECSFSYEEIKSAVLECGSEKASRPDSFTFKLLKSKWELIKMHLHNCIKKFKEVRSFQELKIA</sequence>
<reference evidence="1 2" key="1">
    <citation type="journal article" date="2017" name="Nat. Commun.">
        <title>Genome assembly with in vitro proximity ligation data and whole-genome triplication in lettuce.</title>
        <authorList>
            <person name="Reyes-Chin-Wo S."/>
            <person name="Wang Z."/>
            <person name="Yang X."/>
            <person name="Kozik A."/>
            <person name="Arikit S."/>
            <person name="Song C."/>
            <person name="Xia L."/>
            <person name="Froenicke L."/>
            <person name="Lavelle D.O."/>
            <person name="Truco M.J."/>
            <person name="Xia R."/>
            <person name="Zhu S."/>
            <person name="Xu C."/>
            <person name="Xu H."/>
            <person name="Xu X."/>
            <person name="Cox K."/>
            <person name="Korf I."/>
            <person name="Meyers B.C."/>
            <person name="Michelmore R.W."/>
        </authorList>
    </citation>
    <scope>NUCLEOTIDE SEQUENCE [LARGE SCALE GENOMIC DNA]</scope>
    <source>
        <strain evidence="2">cv. Salinas</strain>
        <tissue evidence="1">Seedlings</tissue>
    </source>
</reference>